<name>A0A402BLB4_9CHLR</name>
<proteinExistence type="predicted"/>
<organism evidence="1 2">
    <name type="scientific">Dictyobacter alpinus</name>
    <dbReference type="NCBI Taxonomy" id="2014873"/>
    <lineage>
        <taxon>Bacteria</taxon>
        <taxon>Bacillati</taxon>
        <taxon>Chloroflexota</taxon>
        <taxon>Ktedonobacteria</taxon>
        <taxon>Ktedonobacterales</taxon>
        <taxon>Dictyobacteraceae</taxon>
        <taxon>Dictyobacter</taxon>
    </lineage>
</organism>
<protein>
    <submittedName>
        <fullName evidence="1">Uncharacterized protein</fullName>
    </submittedName>
</protein>
<reference evidence="2" key="1">
    <citation type="submission" date="2018-12" db="EMBL/GenBank/DDBJ databases">
        <title>Tengunoibacter tsumagoiensis gen. nov., sp. nov., Dictyobacter kobayashii sp. nov., D. alpinus sp. nov., and D. joshuensis sp. nov. and description of Dictyobacteraceae fam. nov. within the order Ktedonobacterales isolated from Tengu-no-mugimeshi.</title>
        <authorList>
            <person name="Wang C.M."/>
            <person name="Zheng Y."/>
            <person name="Sakai Y."/>
            <person name="Toyoda A."/>
            <person name="Minakuchi Y."/>
            <person name="Abe K."/>
            <person name="Yokota A."/>
            <person name="Yabe S."/>
        </authorList>
    </citation>
    <scope>NUCLEOTIDE SEQUENCE [LARGE SCALE GENOMIC DNA]</scope>
    <source>
        <strain evidence="2">Uno16</strain>
    </source>
</reference>
<dbReference type="EMBL" id="BIFT01000003">
    <property type="protein sequence ID" value="GCE32153.1"/>
    <property type="molecule type" value="Genomic_DNA"/>
</dbReference>
<gene>
    <name evidence="1" type="ORF">KDA_76370</name>
</gene>
<evidence type="ECO:0000313" key="2">
    <source>
        <dbReference type="Proteomes" id="UP000287171"/>
    </source>
</evidence>
<dbReference type="RefSeq" id="WP_126632147.1">
    <property type="nucleotide sequence ID" value="NZ_BIFT01000003.1"/>
</dbReference>
<keyword evidence="2" id="KW-1185">Reference proteome</keyword>
<sequence length="416" mass="48120">MGAWEDLNEREQAYLTAIFRLDQAKKREHDERFRLYRVSDGRPAHEWQQISYEEVLQEVFPGGENVEQILSGLVSEGLIEREQHQGLAPDHPRIRITRVGRKMVRDALGIRREQFTEAQRRLINRIVSAELAPQAEVEAAFRNSQGGHAQIEAWRQTLKEQTSAAWREEERHYQEHLASLTRLEPCAYPGCPEKIEVKTLWIGGRVDGNEEEPKPARFMELVEQLPGWHDEWHSGIKVRVFNTRRTVLHLYACSEEHREGVYRLAGQIILVLDQAEEQRLQSIVYPWTSEEAQKAIWRRGASDALDYVARAPLGTIFPSPKAWAQINKIGLSCLATFKRSTMAEPAHVGKLFTDDEDALTKRYLEMFRLEFRSGIHIREAILAPKPGSFHTSFRNDPRWQQLYSLVEHSQGSPEKC</sequence>
<accession>A0A402BLB4</accession>
<evidence type="ECO:0000313" key="1">
    <source>
        <dbReference type="EMBL" id="GCE32153.1"/>
    </source>
</evidence>
<comment type="caution">
    <text evidence="1">The sequence shown here is derived from an EMBL/GenBank/DDBJ whole genome shotgun (WGS) entry which is preliminary data.</text>
</comment>
<dbReference type="OrthoDB" id="582748at2"/>
<dbReference type="AlphaFoldDB" id="A0A402BLB4"/>
<dbReference type="Proteomes" id="UP000287171">
    <property type="component" value="Unassembled WGS sequence"/>
</dbReference>